<dbReference type="EMBL" id="KP763670">
    <property type="protein sequence ID" value="AKN80961.1"/>
    <property type="molecule type" value="Genomic_DNA"/>
</dbReference>
<dbReference type="PANTHER" id="PTHR45626:SF22">
    <property type="entry name" value="DNA REPAIR PROTEIN RAD5"/>
    <property type="match status" value="1"/>
</dbReference>
<dbReference type="InterPro" id="IPR000330">
    <property type="entry name" value="SNF2_N"/>
</dbReference>
<evidence type="ECO:0000259" key="4">
    <source>
        <dbReference type="Pfam" id="PF00176"/>
    </source>
</evidence>
<keyword evidence="1" id="KW-0547">Nucleotide-binding</keyword>
<dbReference type="GO" id="GO:0005524">
    <property type="term" value="F:ATP binding"/>
    <property type="evidence" value="ECO:0007669"/>
    <property type="project" value="UniProtKB-KW"/>
</dbReference>
<keyword evidence="6" id="KW-1185">Reference proteome</keyword>
<feature type="domain" description="SNF2 N-terminal" evidence="4">
    <location>
        <begin position="93"/>
        <end position="271"/>
    </location>
</feature>
<accession>A0A126FC36</accession>
<dbReference type="PANTHER" id="PTHR45626">
    <property type="entry name" value="TRANSCRIPTION TERMINATION FACTOR 2-RELATED"/>
    <property type="match status" value="1"/>
</dbReference>
<gene>
    <name evidence="5" type="primary">Orf-35</name>
</gene>
<dbReference type="GeneID" id="40526667"/>
<organism evidence="5 6">
    <name type="scientific">Lonomia obliqua multiple nucleopolyhedrovirus</name>
    <dbReference type="NCBI Taxonomy" id="134394"/>
    <lineage>
        <taxon>Viruses</taxon>
        <taxon>Viruses incertae sedis</taxon>
        <taxon>Naldaviricetes</taxon>
        <taxon>Lefavirales</taxon>
        <taxon>Baculoviridae</taxon>
        <taxon>Alphabaculovirus</taxon>
        <taxon>Alphabaculovirus lonobliquae</taxon>
        <taxon>Lonomia obliqua nucleopolyhedrovirus</taxon>
    </lineage>
</organism>
<keyword evidence="3" id="KW-0067">ATP-binding</keyword>
<name>A0A126FC36_9ABAC</name>
<reference evidence="5 6" key="1">
    <citation type="submission" date="2015-02" db="EMBL/GenBank/DDBJ databases">
        <title>Complete genome of a baculovirus isolated from a medical interest larvae: lLonomia obliqua (Lepidoptera: Saturniidae).</title>
        <authorList>
            <person name="Clara A.-S.W."/>
            <person name="Daniel A.-A.M.P."/>
            <person name="Miguel A.S."/>
            <person name="Jhon F.E.A."/>
            <person name="Fabricio M.S."/>
            <person name="Jose W.L.C."/>
            <person name="Bergmann R.M."/>
            <person name="Fernando M.L."/>
        </authorList>
    </citation>
    <scope>NUCLEOTIDE SEQUENCE [LARGE SCALE GENOMIC DNA]</scope>
    <source>
        <strain evidence="5">SP/2000</strain>
    </source>
</reference>
<evidence type="ECO:0000313" key="5">
    <source>
        <dbReference type="EMBL" id="AKN80961.1"/>
    </source>
</evidence>
<dbReference type="RefSeq" id="YP_009666397.1">
    <property type="nucleotide sequence ID" value="NC_043520.1"/>
</dbReference>
<dbReference type="InterPro" id="IPR038718">
    <property type="entry name" value="SNF2-like_sf"/>
</dbReference>
<evidence type="ECO:0000313" key="6">
    <source>
        <dbReference type="Proteomes" id="UP000297030"/>
    </source>
</evidence>
<protein>
    <recommendedName>
        <fullName evidence="4">SNF2 N-terminal domain-containing protein</fullName>
    </recommendedName>
</protein>
<evidence type="ECO:0000256" key="3">
    <source>
        <dbReference type="ARBA" id="ARBA00022840"/>
    </source>
</evidence>
<dbReference type="GO" id="GO:0006281">
    <property type="term" value="P:DNA repair"/>
    <property type="evidence" value="ECO:0007669"/>
    <property type="project" value="TreeGrafter"/>
</dbReference>
<evidence type="ECO:0000256" key="2">
    <source>
        <dbReference type="ARBA" id="ARBA00022801"/>
    </source>
</evidence>
<dbReference type="InterPro" id="IPR050628">
    <property type="entry name" value="SNF2_RAD54_helicase_TF"/>
</dbReference>
<dbReference type="Gene3D" id="3.40.50.10810">
    <property type="entry name" value="Tandem AAA-ATPase domain"/>
    <property type="match status" value="1"/>
</dbReference>
<evidence type="ECO:0000256" key="1">
    <source>
        <dbReference type="ARBA" id="ARBA00022741"/>
    </source>
</evidence>
<sequence length="302" mass="35608">MSSLQLLPSFATRNKDCNDFTNSRSIHGFDLLPQEIYDLIVKKINYEDYLNLIKVYPRYSLVHLKRLQLSSKPSLEALNIQQPTLLNNPMNCFQLKALAWTRWRETQEFSGGIFAFKDNEHINRIYNVIALIVSEKEKNNYNVKNNSTLIFLNHSNSEWLTEINKATTIQALTMCHHYDPLNIVFTINSYDLVFTTYKFFKKTINNDINKNLLQYKWKRVIFDQISRRNLDMVPILNKLQTDTRWCITNGHLMKFASHKFILFKLLKCPLLHIWNKSTSPDSPEHVKAYISTYYNSIVLNDI</sequence>
<dbReference type="KEGG" id="vg:40526667"/>
<dbReference type="GO" id="GO:0008094">
    <property type="term" value="F:ATP-dependent activity, acting on DNA"/>
    <property type="evidence" value="ECO:0007669"/>
    <property type="project" value="TreeGrafter"/>
</dbReference>
<dbReference type="Pfam" id="PF00176">
    <property type="entry name" value="SNF2-rel_dom"/>
    <property type="match status" value="1"/>
</dbReference>
<keyword evidence="2" id="KW-0378">Hydrolase</keyword>
<dbReference type="GO" id="GO:0016787">
    <property type="term" value="F:hydrolase activity"/>
    <property type="evidence" value="ECO:0007669"/>
    <property type="project" value="UniProtKB-KW"/>
</dbReference>
<proteinExistence type="predicted"/>
<dbReference type="Proteomes" id="UP000297030">
    <property type="component" value="Segment"/>
</dbReference>